<keyword evidence="4" id="KW-0547">Nucleotide-binding</keyword>
<dbReference type="InterPro" id="IPR011989">
    <property type="entry name" value="ARM-like"/>
</dbReference>
<accession>C5KT05</accession>
<dbReference type="GO" id="GO:0007224">
    <property type="term" value="P:smoothened signaling pathway"/>
    <property type="evidence" value="ECO:0007669"/>
    <property type="project" value="TreeGrafter"/>
</dbReference>
<evidence type="ECO:0000256" key="3">
    <source>
        <dbReference type="ARBA" id="ARBA00022679"/>
    </source>
</evidence>
<dbReference type="OrthoDB" id="266718at2759"/>
<protein>
    <recommendedName>
        <fullName evidence="1">non-specific serine/threonine protein kinase</fullName>
        <ecNumber evidence="1">2.7.11.1</ecNumber>
    </recommendedName>
</protein>
<evidence type="ECO:0000256" key="2">
    <source>
        <dbReference type="ARBA" id="ARBA00022527"/>
    </source>
</evidence>
<dbReference type="EC" id="2.7.11.1" evidence="1"/>
<evidence type="ECO:0000256" key="1">
    <source>
        <dbReference type="ARBA" id="ARBA00012513"/>
    </source>
</evidence>
<comment type="catalytic activity">
    <reaction evidence="7">
        <text>L-threonyl-[protein] + ATP = O-phospho-L-threonyl-[protein] + ADP + H(+)</text>
        <dbReference type="Rhea" id="RHEA:46608"/>
        <dbReference type="Rhea" id="RHEA-COMP:11060"/>
        <dbReference type="Rhea" id="RHEA-COMP:11605"/>
        <dbReference type="ChEBI" id="CHEBI:15378"/>
        <dbReference type="ChEBI" id="CHEBI:30013"/>
        <dbReference type="ChEBI" id="CHEBI:30616"/>
        <dbReference type="ChEBI" id="CHEBI:61977"/>
        <dbReference type="ChEBI" id="CHEBI:456216"/>
        <dbReference type="EC" id="2.7.11.1"/>
    </reaction>
</comment>
<dbReference type="GO" id="GO:0005524">
    <property type="term" value="F:ATP binding"/>
    <property type="evidence" value="ECO:0007669"/>
    <property type="project" value="UniProtKB-KW"/>
</dbReference>
<dbReference type="AlphaFoldDB" id="C5KT05"/>
<dbReference type="Gene3D" id="1.25.10.10">
    <property type="entry name" value="Leucine-rich Repeat Variant"/>
    <property type="match status" value="1"/>
</dbReference>
<keyword evidence="5" id="KW-0418">Kinase</keyword>
<keyword evidence="3" id="KW-0808">Transferase</keyword>
<evidence type="ECO:0000256" key="9">
    <source>
        <dbReference type="PROSITE-ProRule" id="PRU00259"/>
    </source>
</evidence>
<name>C5KT05_PERM5</name>
<organism evidence="11">
    <name type="scientific">Perkinsus marinus (strain ATCC 50983 / TXsc)</name>
    <dbReference type="NCBI Taxonomy" id="423536"/>
    <lineage>
        <taxon>Eukaryota</taxon>
        <taxon>Sar</taxon>
        <taxon>Alveolata</taxon>
        <taxon>Perkinsozoa</taxon>
        <taxon>Perkinsea</taxon>
        <taxon>Perkinsida</taxon>
        <taxon>Perkinsidae</taxon>
        <taxon>Perkinsus</taxon>
    </lineage>
</organism>
<dbReference type="GeneID" id="9057402"/>
<gene>
    <name evidence="10" type="ORF">Pmar_PMAR001154</name>
</gene>
<keyword evidence="2" id="KW-0723">Serine/threonine-protein kinase</keyword>
<evidence type="ECO:0000256" key="4">
    <source>
        <dbReference type="ARBA" id="ARBA00022741"/>
    </source>
</evidence>
<keyword evidence="11" id="KW-1185">Reference proteome</keyword>
<dbReference type="EMBL" id="GG676168">
    <property type="protein sequence ID" value="EER12355.1"/>
    <property type="molecule type" value="Genomic_DNA"/>
</dbReference>
<dbReference type="PANTHER" id="PTHR22983">
    <property type="entry name" value="PROTEIN KINASE RELATED"/>
    <property type="match status" value="1"/>
</dbReference>
<dbReference type="PROSITE" id="PS50176">
    <property type="entry name" value="ARM_REPEAT"/>
    <property type="match status" value="1"/>
</dbReference>
<dbReference type="Proteomes" id="UP000007800">
    <property type="component" value="Unassembled WGS sequence"/>
</dbReference>
<dbReference type="InterPro" id="IPR000225">
    <property type="entry name" value="Armadillo"/>
</dbReference>
<dbReference type="InParanoid" id="C5KT05"/>
<evidence type="ECO:0000256" key="5">
    <source>
        <dbReference type="ARBA" id="ARBA00022777"/>
    </source>
</evidence>
<feature type="repeat" description="ARM" evidence="9">
    <location>
        <begin position="681"/>
        <end position="724"/>
    </location>
</feature>
<dbReference type="SUPFAM" id="SSF48371">
    <property type="entry name" value="ARM repeat"/>
    <property type="match status" value="1"/>
</dbReference>
<dbReference type="Pfam" id="PF13646">
    <property type="entry name" value="HEAT_2"/>
    <property type="match status" value="1"/>
</dbReference>
<evidence type="ECO:0000313" key="11">
    <source>
        <dbReference type="Proteomes" id="UP000007800"/>
    </source>
</evidence>
<evidence type="ECO:0000256" key="6">
    <source>
        <dbReference type="ARBA" id="ARBA00022840"/>
    </source>
</evidence>
<dbReference type="RefSeq" id="XP_002780560.1">
    <property type="nucleotide sequence ID" value="XM_002780514.1"/>
</dbReference>
<comment type="catalytic activity">
    <reaction evidence="8">
        <text>L-seryl-[protein] + ATP = O-phospho-L-seryl-[protein] + ADP + H(+)</text>
        <dbReference type="Rhea" id="RHEA:17989"/>
        <dbReference type="Rhea" id="RHEA-COMP:9863"/>
        <dbReference type="Rhea" id="RHEA-COMP:11604"/>
        <dbReference type="ChEBI" id="CHEBI:15378"/>
        <dbReference type="ChEBI" id="CHEBI:29999"/>
        <dbReference type="ChEBI" id="CHEBI:30616"/>
        <dbReference type="ChEBI" id="CHEBI:83421"/>
        <dbReference type="ChEBI" id="CHEBI:456216"/>
        <dbReference type="EC" id="2.7.11.1"/>
    </reaction>
</comment>
<evidence type="ECO:0000313" key="10">
    <source>
        <dbReference type="EMBL" id="EER12355.1"/>
    </source>
</evidence>
<dbReference type="GO" id="GO:0005737">
    <property type="term" value="C:cytoplasm"/>
    <property type="evidence" value="ECO:0007669"/>
    <property type="project" value="UniProtKB-ARBA"/>
</dbReference>
<dbReference type="PANTHER" id="PTHR22983:SF6">
    <property type="entry name" value="SERINE_THREONINE-PROTEIN KINASE 36"/>
    <property type="match status" value="1"/>
</dbReference>
<dbReference type="SMART" id="SM00185">
    <property type="entry name" value="ARM"/>
    <property type="match status" value="4"/>
</dbReference>
<dbReference type="InterPro" id="IPR016024">
    <property type="entry name" value="ARM-type_fold"/>
</dbReference>
<dbReference type="GO" id="GO:0004674">
    <property type="term" value="F:protein serine/threonine kinase activity"/>
    <property type="evidence" value="ECO:0007669"/>
    <property type="project" value="UniProtKB-KW"/>
</dbReference>
<evidence type="ECO:0000256" key="7">
    <source>
        <dbReference type="ARBA" id="ARBA00047899"/>
    </source>
</evidence>
<evidence type="ECO:0000256" key="8">
    <source>
        <dbReference type="ARBA" id="ARBA00048679"/>
    </source>
</evidence>
<reference evidence="10 11" key="1">
    <citation type="submission" date="2008-07" db="EMBL/GenBank/DDBJ databases">
        <authorList>
            <person name="El-Sayed N."/>
            <person name="Caler E."/>
            <person name="Inman J."/>
            <person name="Amedeo P."/>
            <person name="Hass B."/>
            <person name="Wortman J."/>
        </authorList>
    </citation>
    <scope>NUCLEOTIDE SEQUENCE [LARGE SCALE GENOMIC DNA]</scope>
    <source>
        <strain evidence="11">ATCC 50983 / TXsc</strain>
    </source>
</reference>
<keyword evidence="6" id="KW-0067">ATP-binding</keyword>
<sequence length="760" mass="82199">MAIVERCCIGPLSLRSESELESVLSDGLRVLGLWLRFIAAAGATSAGVDECGTDLIFGEGDDAFNADRFLRIVPEVLFATLAQQTVAWSTVEWMTEAAEQLPKAVEALQRWDKEGESSSLSLAVQALASSLARSGHSSAGQKLARAILQAFASLLHNSYSPVDSAEYSSTTMALAFTDGPPQQRTAGYYDSPTQTPEVVARQIGEVWRRKVLKALEEQCRREAGMGLVQLLVEKCRANQSPLRYDTNALKLLVELSRATDIAAAEEMLAVLDEDGGAQQHLLYEALALATANRCSVLKSDGDGILSIGLVFTMVSSTLATRGRGGRSSLTQKERVEEFLDRAVAAARSAKDCQQTLSLPALFMFLAYLLSVVVSLTTASDLPRSEIKAMLLSSGIVEAFVYELCYIGSSLMPRSSNPHVAKVAELVRKIEGVHIGGYTTGSAMDSVMRHDYREVLEPRIFLRTFLVLARGLRTIRPKGDAEISTRLLLDTAVAASGALSDDRSGNLTNEFIEARVIACLCQLLSEFSDIPTEAVTLFSCLVLHHNSLAGQFVAAAGLQLFKKFAVLSSPEDQALVDALLVVSHIARQSKDFYSAIEKMSPYEALRDNCAHASPEVRAKTCNAIGNMARHSDFFYRAFKEHDLVAALLPLCSDPDPTVRKFASFALGNSAFHSAGLYHHLKQALPYLVELLNTEEDEKTRANAAGALGNLVRNSNELVLPMIEMGCSRAKTTSVSIAVGAGRLLSEDIPLLPRESGGPSTL</sequence>
<proteinExistence type="predicted"/>